<comment type="caution">
    <text evidence="4">The sequence shown here is derived from an EMBL/GenBank/DDBJ whole genome shotgun (WGS) entry which is preliminary data.</text>
</comment>
<feature type="transmembrane region" description="Helical" evidence="2">
    <location>
        <begin position="12"/>
        <end position="35"/>
    </location>
</feature>
<dbReference type="PANTHER" id="PTHR39160">
    <property type="entry name" value="CELL WALL-BINDING PROTEIN YOCH"/>
    <property type="match status" value="1"/>
</dbReference>
<dbReference type="SUPFAM" id="SSF50685">
    <property type="entry name" value="Barwin-like endoglucanases"/>
    <property type="match status" value="1"/>
</dbReference>
<dbReference type="InterPro" id="IPR010611">
    <property type="entry name" value="3D_dom"/>
</dbReference>
<dbReference type="InterPro" id="IPR007137">
    <property type="entry name" value="DUF348"/>
</dbReference>
<dbReference type="SMART" id="SM01208">
    <property type="entry name" value="G5"/>
    <property type="match status" value="1"/>
</dbReference>
<keyword evidence="2" id="KW-0472">Membrane</keyword>
<dbReference type="SMR" id="A0AB36TLS5"/>
<dbReference type="PANTHER" id="PTHR39160:SF4">
    <property type="entry name" value="RESUSCITATION-PROMOTING FACTOR RPFB"/>
    <property type="match status" value="1"/>
</dbReference>
<dbReference type="Proteomes" id="UP000223596">
    <property type="component" value="Unassembled WGS sequence"/>
</dbReference>
<dbReference type="EMBL" id="PDBW01000001">
    <property type="protein sequence ID" value="PFH04050.1"/>
    <property type="molecule type" value="Genomic_DNA"/>
</dbReference>
<dbReference type="CDD" id="cd22786">
    <property type="entry name" value="DPBB_YuiC-like"/>
    <property type="match status" value="1"/>
</dbReference>
<keyword evidence="1" id="KW-0732">Signal</keyword>
<feature type="domain" description="G5" evidence="3">
    <location>
        <begin position="153"/>
        <end position="233"/>
    </location>
</feature>
<dbReference type="Pfam" id="PF07501">
    <property type="entry name" value="G5"/>
    <property type="match status" value="1"/>
</dbReference>
<dbReference type="InterPro" id="IPR051933">
    <property type="entry name" value="Resuscitation_pf_RpfB"/>
</dbReference>
<dbReference type="Gene3D" id="2.40.40.10">
    <property type="entry name" value="RlpA-like domain"/>
    <property type="match status" value="1"/>
</dbReference>
<reference evidence="4 5" key="1">
    <citation type="submission" date="2017-09" db="EMBL/GenBank/DDBJ databases">
        <title>Evaluation of Pacific Biosciences Sequencing Technology to Finishing C. thermocellum Genome Sequences.</title>
        <authorList>
            <person name="Brown S."/>
        </authorList>
    </citation>
    <scope>NUCLEOTIDE SEQUENCE [LARGE SCALE GENOMIC DNA]</scope>
    <source>
        <strain evidence="4 5">AD2</strain>
    </source>
</reference>
<dbReference type="AlphaFoldDB" id="A0AB36TLS5"/>
<accession>A0AB36TLS5</accession>
<gene>
    <name evidence="4" type="ORF">M972_112872</name>
</gene>
<dbReference type="PROSITE" id="PS51109">
    <property type="entry name" value="G5"/>
    <property type="match status" value="1"/>
</dbReference>
<evidence type="ECO:0000256" key="2">
    <source>
        <dbReference type="SAM" id="Phobius"/>
    </source>
</evidence>
<keyword evidence="2" id="KW-0812">Transmembrane</keyword>
<sequence>MSQLVESIKRRVSFKLLACLAVAFVVAGIAGWGTYYSCQKEVVINLDGERLVVKTVKSTVKEVLKQSGINITEDDYVSVPLDTKLKSKKGNVIDIKKAVPVTVIADGQEFKLMTSKKTVREALEGEPVNLGHLDRVEGAGLDDEIVGGMKLKVVRVKKKLVSENEIIPYNVIKRENGSMDKGDYRVIKEGKEGVREKVYVVSYEDGKEVGKQLVSSTVVSEPETRIVEYGTVPVYMTARGEKFRYKKVLTMKATAYTASYEDTGKTPDHPEFGITYTGIRAKKGVVAVDPKVIPLGTKLYIEGIGGTPDYGFAVAADIGSAVKGNVIDLYMDSRQAVKQWGVKKVRVYILYD</sequence>
<dbReference type="GO" id="GO:0019867">
    <property type="term" value="C:outer membrane"/>
    <property type="evidence" value="ECO:0007669"/>
    <property type="project" value="InterPro"/>
</dbReference>
<dbReference type="InterPro" id="IPR036908">
    <property type="entry name" value="RlpA-like_sf"/>
</dbReference>
<dbReference type="Pfam" id="PF03990">
    <property type="entry name" value="DUF348"/>
    <property type="match status" value="2"/>
</dbReference>
<protein>
    <submittedName>
        <fullName evidence="4">Uncharacterized protein YabE (DUF348 family)</fullName>
    </submittedName>
</protein>
<keyword evidence="2" id="KW-1133">Transmembrane helix</keyword>
<evidence type="ECO:0000313" key="4">
    <source>
        <dbReference type="EMBL" id="PFH04050.1"/>
    </source>
</evidence>
<evidence type="ECO:0000313" key="5">
    <source>
        <dbReference type="Proteomes" id="UP000223596"/>
    </source>
</evidence>
<dbReference type="GeneID" id="35804340"/>
<dbReference type="InterPro" id="IPR011098">
    <property type="entry name" value="G5_dom"/>
</dbReference>
<organism evidence="4 5">
    <name type="scientific">Acetivibrio thermocellus AD2</name>
    <dbReference type="NCBI Taxonomy" id="1138384"/>
    <lineage>
        <taxon>Bacteria</taxon>
        <taxon>Bacillati</taxon>
        <taxon>Bacillota</taxon>
        <taxon>Clostridia</taxon>
        <taxon>Eubacteriales</taxon>
        <taxon>Oscillospiraceae</taxon>
        <taxon>Acetivibrio</taxon>
    </lineage>
</organism>
<dbReference type="Pfam" id="PF06725">
    <property type="entry name" value="3D"/>
    <property type="match status" value="1"/>
</dbReference>
<dbReference type="Gene3D" id="2.20.230.10">
    <property type="entry name" value="Resuscitation-promoting factor rpfb"/>
    <property type="match status" value="1"/>
</dbReference>
<name>A0AB36TLS5_ACETH</name>
<dbReference type="GO" id="GO:0004553">
    <property type="term" value="F:hydrolase activity, hydrolyzing O-glycosyl compounds"/>
    <property type="evidence" value="ECO:0007669"/>
    <property type="project" value="InterPro"/>
</dbReference>
<evidence type="ECO:0000256" key="1">
    <source>
        <dbReference type="ARBA" id="ARBA00022729"/>
    </source>
</evidence>
<evidence type="ECO:0000259" key="3">
    <source>
        <dbReference type="PROSITE" id="PS51109"/>
    </source>
</evidence>
<dbReference type="GO" id="GO:0009254">
    <property type="term" value="P:peptidoglycan turnover"/>
    <property type="evidence" value="ECO:0007669"/>
    <property type="project" value="InterPro"/>
</dbReference>
<proteinExistence type="predicted"/>
<dbReference type="RefSeq" id="WP_003514194.1">
    <property type="nucleotide sequence ID" value="NZ_CP013828.1"/>
</dbReference>